<organism evidence="1 2">
    <name type="scientific">Maribacter ulvicola</name>
    <dbReference type="NCBI Taxonomy" id="228959"/>
    <lineage>
        <taxon>Bacteria</taxon>
        <taxon>Pseudomonadati</taxon>
        <taxon>Bacteroidota</taxon>
        <taxon>Flavobacteriia</taxon>
        <taxon>Flavobacteriales</taxon>
        <taxon>Flavobacteriaceae</taxon>
        <taxon>Maribacter</taxon>
    </lineage>
</organism>
<dbReference type="InterPro" id="IPR011664">
    <property type="entry name" value="Abi_system_AbiD/AbiF-like"/>
</dbReference>
<dbReference type="EMBL" id="FTMA01000001">
    <property type="protein sequence ID" value="SIQ10141.1"/>
    <property type="molecule type" value="Genomic_DNA"/>
</dbReference>
<protein>
    <submittedName>
        <fullName evidence="1">Abortive infection bacteriophage resistance protein</fullName>
    </submittedName>
</protein>
<gene>
    <name evidence="1" type="ORF">SAMN05421797_101682</name>
</gene>
<reference evidence="2" key="1">
    <citation type="submission" date="2017-01" db="EMBL/GenBank/DDBJ databases">
        <authorList>
            <person name="Varghese N."/>
            <person name="Submissions S."/>
        </authorList>
    </citation>
    <scope>NUCLEOTIDE SEQUENCE [LARGE SCALE GENOMIC DNA]</scope>
    <source>
        <strain evidence="2">DSM 15366</strain>
    </source>
</reference>
<name>A0A1N6Q0N0_9FLAO</name>
<dbReference type="AlphaFoldDB" id="A0A1N6Q0N0"/>
<keyword evidence="2" id="KW-1185">Reference proteome</keyword>
<dbReference type="Proteomes" id="UP000186953">
    <property type="component" value="Unassembled WGS sequence"/>
</dbReference>
<evidence type="ECO:0000313" key="2">
    <source>
        <dbReference type="Proteomes" id="UP000186953"/>
    </source>
</evidence>
<dbReference type="Pfam" id="PF07751">
    <property type="entry name" value="Abi_2"/>
    <property type="match status" value="1"/>
</dbReference>
<accession>A0A1N6Q0N0</accession>
<proteinExistence type="predicted"/>
<sequence length="226" mass="26764">MILNQIEKIEVSIRAIIAYECSNELGVFWLSEKDNFKIFKEYTSCINAIFNEINRSKELFLQEYKNNYTEELPPSWITLEVCSFGSLSRIYSNLNSGLNKRKIADKFGLNEKVFETWIHSMVYIRNVCAHHSRLWNKRIKIKVELPKKTTGPWINNFNIIDDRDGSSRNIKDRTYFSICMIKYLLDQINPNNTFKEKLSELYIKYPNVDLSALGYTKNWVSEDLWK</sequence>
<evidence type="ECO:0000313" key="1">
    <source>
        <dbReference type="EMBL" id="SIQ10141.1"/>
    </source>
</evidence>